<gene>
    <name evidence="5" type="ORF">FNL38_11119</name>
</gene>
<comment type="caution">
    <text evidence="5">The sequence shown here is derived from an EMBL/GenBank/DDBJ whole genome shotgun (WGS) entry which is preliminary data.</text>
</comment>
<dbReference type="GO" id="GO:0003677">
    <property type="term" value="F:DNA binding"/>
    <property type="evidence" value="ECO:0007669"/>
    <property type="project" value="UniProtKB-KW"/>
</dbReference>
<dbReference type="PANTHER" id="PTHR30204:SF94">
    <property type="entry name" value="HEAVY METAL-DEPENDENT TRANSCRIPTIONAL REGULATOR HI_0293-RELATED"/>
    <property type="match status" value="1"/>
</dbReference>
<feature type="domain" description="HTH merR-type" evidence="4">
    <location>
        <begin position="6"/>
        <end position="75"/>
    </location>
</feature>
<reference evidence="5" key="1">
    <citation type="submission" date="2019-07" db="EMBL/GenBank/DDBJ databases">
        <title>Genomic Encyclopedia of Type Strains, Phase IV (KMG-IV): sequencing the most valuable type-strain genomes for metagenomic binning, comparative biology and taxonomic classification.</title>
        <authorList>
            <person name="Goeker M."/>
        </authorList>
    </citation>
    <scope>NUCLEOTIDE SEQUENCE</scope>
    <source>
        <strain evidence="5">DSM 44596</strain>
    </source>
</reference>
<dbReference type="Gene3D" id="1.10.1660.10">
    <property type="match status" value="1"/>
</dbReference>
<dbReference type="InterPro" id="IPR009061">
    <property type="entry name" value="DNA-bd_dom_put_sf"/>
</dbReference>
<dbReference type="PRINTS" id="PR00040">
    <property type="entry name" value="HTHMERR"/>
</dbReference>
<evidence type="ECO:0000313" key="5">
    <source>
        <dbReference type="EMBL" id="TYQ00805.1"/>
    </source>
</evidence>
<keyword evidence="1" id="KW-0805">Transcription regulation</keyword>
<name>A0A652YHT8_NOCGL</name>
<evidence type="ECO:0000259" key="4">
    <source>
        <dbReference type="PROSITE" id="PS50937"/>
    </source>
</evidence>
<evidence type="ECO:0000256" key="1">
    <source>
        <dbReference type="ARBA" id="ARBA00023015"/>
    </source>
</evidence>
<sequence length="135" mass="14548">MGASAHMRIGQLAEATGTTTKTLRFYEESGLLSPAERLASGYRDYADDAVGQVGFIHRGQAAGLTLAQIRQILEIRGHGQSPCSHVQSLLGERLDALDAQIAELLVLRETISQLHANASKPEPSTCSADQVCRYI</sequence>
<evidence type="ECO:0000256" key="2">
    <source>
        <dbReference type="ARBA" id="ARBA00023125"/>
    </source>
</evidence>
<dbReference type="SUPFAM" id="SSF46955">
    <property type="entry name" value="Putative DNA-binding domain"/>
    <property type="match status" value="1"/>
</dbReference>
<proteinExistence type="predicted"/>
<dbReference type="SMART" id="SM00422">
    <property type="entry name" value="HTH_MERR"/>
    <property type="match status" value="1"/>
</dbReference>
<dbReference type="GO" id="GO:0003700">
    <property type="term" value="F:DNA-binding transcription factor activity"/>
    <property type="evidence" value="ECO:0007669"/>
    <property type="project" value="InterPro"/>
</dbReference>
<dbReference type="PROSITE" id="PS50937">
    <property type="entry name" value="HTH_MERR_2"/>
    <property type="match status" value="1"/>
</dbReference>
<keyword evidence="2 5" id="KW-0238">DNA-binding</keyword>
<dbReference type="Pfam" id="PF13411">
    <property type="entry name" value="MerR_1"/>
    <property type="match status" value="1"/>
</dbReference>
<dbReference type="AlphaFoldDB" id="A0A652YHT8"/>
<dbReference type="InterPro" id="IPR000551">
    <property type="entry name" value="MerR-type_HTH_dom"/>
</dbReference>
<organism evidence="5">
    <name type="scientific">Nocardia globerula</name>
    <dbReference type="NCBI Taxonomy" id="1818"/>
    <lineage>
        <taxon>Bacteria</taxon>
        <taxon>Bacillati</taxon>
        <taxon>Actinomycetota</taxon>
        <taxon>Actinomycetes</taxon>
        <taxon>Mycobacteriales</taxon>
        <taxon>Nocardiaceae</taxon>
        <taxon>Nocardia</taxon>
    </lineage>
</organism>
<dbReference type="EMBL" id="VNIQ01000011">
    <property type="protein sequence ID" value="TYQ00805.1"/>
    <property type="molecule type" value="Genomic_DNA"/>
</dbReference>
<keyword evidence="3" id="KW-0804">Transcription</keyword>
<evidence type="ECO:0000256" key="3">
    <source>
        <dbReference type="ARBA" id="ARBA00023163"/>
    </source>
</evidence>
<protein>
    <submittedName>
        <fullName evidence="5">DNA-binding transcriptional MerR regulator</fullName>
    </submittedName>
</protein>
<dbReference type="PANTHER" id="PTHR30204">
    <property type="entry name" value="REDOX-CYCLING DRUG-SENSING TRANSCRIPTIONAL ACTIVATOR SOXR"/>
    <property type="match status" value="1"/>
</dbReference>
<accession>A0A652YHT8</accession>
<dbReference type="CDD" id="cd04770">
    <property type="entry name" value="HTH_HMRTR"/>
    <property type="match status" value="1"/>
</dbReference>
<dbReference type="InterPro" id="IPR047057">
    <property type="entry name" value="MerR_fam"/>
</dbReference>